<reference evidence="2" key="1">
    <citation type="submission" date="2018-05" db="EMBL/GenBank/DDBJ databases">
        <authorList>
            <person name="Lanie J.A."/>
            <person name="Ng W.-L."/>
            <person name="Kazmierczak K.M."/>
            <person name="Andrzejewski T.M."/>
            <person name="Davidsen T.M."/>
            <person name="Wayne K.J."/>
            <person name="Tettelin H."/>
            <person name="Glass J.I."/>
            <person name="Rusch D."/>
            <person name="Podicherti R."/>
            <person name="Tsui H.-C.T."/>
            <person name="Winkler M.E."/>
        </authorList>
    </citation>
    <scope>NUCLEOTIDE SEQUENCE</scope>
</reference>
<evidence type="ECO:0000256" key="1">
    <source>
        <dbReference type="SAM" id="MobiDB-lite"/>
    </source>
</evidence>
<proteinExistence type="predicted"/>
<sequence length="47" mass="5893">MDKEKTEKKRPQHVIDEEKADEARERERDRMQIEMFDDPYMNWSGHR</sequence>
<protein>
    <submittedName>
        <fullName evidence="2">Uncharacterized protein</fullName>
    </submittedName>
</protein>
<dbReference type="AlphaFoldDB" id="A0A382NJZ3"/>
<accession>A0A382NJZ3</accession>
<feature type="region of interest" description="Disordered" evidence="1">
    <location>
        <begin position="1"/>
        <end position="27"/>
    </location>
</feature>
<gene>
    <name evidence="2" type="ORF">METZ01_LOCUS313854</name>
</gene>
<organism evidence="2">
    <name type="scientific">marine metagenome</name>
    <dbReference type="NCBI Taxonomy" id="408172"/>
    <lineage>
        <taxon>unclassified sequences</taxon>
        <taxon>metagenomes</taxon>
        <taxon>ecological metagenomes</taxon>
    </lineage>
</organism>
<name>A0A382NJZ3_9ZZZZ</name>
<evidence type="ECO:0000313" key="2">
    <source>
        <dbReference type="EMBL" id="SVC61000.1"/>
    </source>
</evidence>
<dbReference type="EMBL" id="UINC01100724">
    <property type="protein sequence ID" value="SVC61000.1"/>
    <property type="molecule type" value="Genomic_DNA"/>
</dbReference>